<dbReference type="AlphaFoldDB" id="A0A328B108"/>
<name>A0A328B108_9CAUL</name>
<gene>
    <name evidence="1" type="ORF">DJ021_07215</name>
</gene>
<proteinExistence type="predicted"/>
<dbReference type="EMBL" id="QFYP01000001">
    <property type="protein sequence ID" value="RAK59606.1"/>
    <property type="molecule type" value="Genomic_DNA"/>
</dbReference>
<organism evidence="1 2">
    <name type="scientific">Phenylobacterium hankyongense</name>
    <dbReference type="NCBI Taxonomy" id="1813876"/>
    <lineage>
        <taxon>Bacteria</taxon>
        <taxon>Pseudomonadati</taxon>
        <taxon>Pseudomonadota</taxon>
        <taxon>Alphaproteobacteria</taxon>
        <taxon>Caulobacterales</taxon>
        <taxon>Caulobacteraceae</taxon>
        <taxon>Phenylobacterium</taxon>
    </lineage>
</organism>
<evidence type="ECO:0000313" key="1">
    <source>
        <dbReference type="EMBL" id="RAK59606.1"/>
    </source>
</evidence>
<accession>A0A328B108</accession>
<dbReference type="Proteomes" id="UP000249842">
    <property type="component" value="Unassembled WGS sequence"/>
</dbReference>
<comment type="caution">
    <text evidence="1">The sequence shown here is derived from an EMBL/GenBank/DDBJ whole genome shotgun (WGS) entry which is preliminary data.</text>
</comment>
<protein>
    <submittedName>
        <fullName evidence="1">Uncharacterized protein</fullName>
    </submittedName>
</protein>
<dbReference type="RefSeq" id="WP_111456899.1">
    <property type="nucleotide sequence ID" value="NZ_QFYP01000001.1"/>
</dbReference>
<evidence type="ECO:0000313" key="2">
    <source>
        <dbReference type="Proteomes" id="UP000249842"/>
    </source>
</evidence>
<keyword evidence="2" id="KW-1185">Reference proteome</keyword>
<sequence>MDLPQFRRRLAALGADLAAWPADEADAAMALMSASTAAQDLFATRVGEDLRSAGAPEQDTTPLVEKILAATRARS</sequence>
<reference evidence="2" key="1">
    <citation type="submission" date="2018-05" db="EMBL/GenBank/DDBJ databases">
        <authorList>
            <person name="Li X."/>
        </authorList>
    </citation>
    <scope>NUCLEOTIDE SEQUENCE [LARGE SCALE GENOMIC DNA]</scope>
    <source>
        <strain evidence="2">HKS-05</strain>
    </source>
</reference>